<keyword evidence="2" id="KW-1185">Reference proteome</keyword>
<sequence>MKTAELLPLPLQEERYAFASWPAGLHCFRIVGEDRPPRRVCFSKLLLDPKPPHGLSSILETVLEIAGDQQDIRRQIARRDRIPPPPAVDYAALIEAWHAWADGIPASCRHLAAVLPKRYQYAALESMRHVPEFREFLAQEQDSGGLWFPVILWALGRVTQRSFAERLELSRRCCGTCGASPWKTSTARSSGCWWRCSPIPRGRRR</sequence>
<reference evidence="2" key="1">
    <citation type="journal article" date="2024" name="Int. J. Syst. Evol. Microbiol.">
        <title>Methylomarinovum tepidoasis sp. nov., a moderately thermophilic methanotroph of the family Methylothermaceae isolated from a deep-sea hydrothermal field.</title>
        <authorList>
            <person name="Hirayama H."/>
            <person name="Takaki Y."/>
            <person name="Abe M."/>
            <person name="Miyazaki M."/>
            <person name="Uematsu K."/>
            <person name="Matsui Y."/>
            <person name="Takai K."/>
        </authorList>
    </citation>
    <scope>NUCLEOTIDE SEQUENCE [LARGE SCALE GENOMIC DNA]</scope>
    <source>
        <strain evidence="2">IN45</strain>
    </source>
</reference>
<dbReference type="Proteomes" id="UP001321450">
    <property type="component" value="Chromosome"/>
</dbReference>
<accession>A0AAU9C787</accession>
<organism evidence="1 2">
    <name type="scientific">Methylomarinovum tepidoasis</name>
    <dbReference type="NCBI Taxonomy" id="2840183"/>
    <lineage>
        <taxon>Bacteria</taxon>
        <taxon>Pseudomonadati</taxon>
        <taxon>Pseudomonadota</taxon>
        <taxon>Gammaproteobacteria</taxon>
        <taxon>Methylococcales</taxon>
        <taxon>Methylothermaceae</taxon>
        <taxon>Methylomarinovum</taxon>
    </lineage>
</organism>
<proteinExistence type="predicted"/>
<dbReference type="KEGG" id="meiy:MIN45_P0629"/>
<dbReference type="EMBL" id="AP024718">
    <property type="protein sequence ID" value="BCX88260.1"/>
    <property type="molecule type" value="Genomic_DNA"/>
</dbReference>
<protein>
    <submittedName>
        <fullName evidence="1">Uncharacterized protein</fullName>
    </submittedName>
</protein>
<evidence type="ECO:0000313" key="2">
    <source>
        <dbReference type="Proteomes" id="UP001321450"/>
    </source>
</evidence>
<gene>
    <name evidence="1" type="ORF">MIN45_P0629</name>
</gene>
<name>A0AAU9C787_9GAMM</name>
<evidence type="ECO:0000313" key="1">
    <source>
        <dbReference type="EMBL" id="BCX88260.1"/>
    </source>
</evidence>
<dbReference type="RefSeq" id="WP_286293361.1">
    <property type="nucleotide sequence ID" value="NZ_AP024718.1"/>
</dbReference>
<dbReference type="AlphaFoldDB" id="A0AAU9C787"/>